<keyword evidence="10" id="KW-1185">Reference proteome</keyword>
<protein>
    <submittedName>
        <fullName evidence="9">LAFE_0E02982g1_1</fullName>
    </submittedName>
</protein>
<accession>A0A1G4MCH3</accession>
<dbReference type="OMA" id="NMEGGLY"/>
<dbReference type="OrthoDB" id="5368598at2759"/>
<feature type="compositionally biased region" description="Low complexity" evidence="5">
    <location>
        <begin position="476"/>
        <end position="485"/>
    </location>
</feature>
<evidence type="ECO:0000256" key="3">
    <source>
        <dbReference type="ARBA" id="ARBA00022989"/>
    </source>
</evidence>
<dbReference type="GO" id="GO:0007189">
    <property type="term" value="P:adenylate cyclase-activating G protein-coupled receptor signaling pathway"/>
    <property type="evidence" value="ECO:0007669"/>
    <property type="project" value="TreeGrafter"/>
</dbReference>
<evidence type="ECO:0000256" key="6">
    <source>
        <dbReference type="SAM" id="Phobius"/>
    </source>
</evidence>
<feature type="transmembrane region" description="Helical" evidence="6">
    <location>
        <begin position="603"/>
        <end position="627"/>
    </location>
</feature>
<sequence>MLDPDISVRQMEDMPPPVRLSRSWNTTTVNQLLGLPGMFSTFTAPELKKLRIIAITASVASVVAAIVGLYYFAGIDKRRKVFRHYLIFFLIFCDFLKALILMIYPIIILIRNDIYGIPAFYNTLGWLTAFAVEGADFAIAVFAVHFALLIFVPTWKWLNPKTGNMEGGLYPLRHFLYAATFLLPAIMASLAFVNFTKDIPINENDNVVLDNNNFGFAYQARVGGYKAFSAWCYLPPRPYWYRLVLSWGPRYFIIVLIFSIYLSIYIYVSKESRKIKVQIGDFRHDRNGVDLDASADNKKLLNFKQKLLIHLKMGSRKIGITKVYQSLKSFFFLSFEDDSEDSTDSNEEDDSTDNPYSFSLDSIDYDDGFQSDDFRNGVQSFNYDPEELSRALREREIAANADREDESLGRNKRIQNLIKQNFNKSFRRHSLASKDAYSNKSTRGAPSSASLRAKSNTTDSLHNFLSGDNGSSVFYSPSNDTSNSNKKSKARRSSSKKRRKNSVSKAGGGTRSRKPTESSDQAPECAPILSPVRSINPISGSIRNTINSEQAPKSDHTRASNADQDACAVHPDHILDLKHNFQFETYQEFKKRRSQIRRQLRSIFIYPFSYIVIWTFPIVVDIIQYHYEIIHGPVVWLEYIATFMQPLSCVVDVSVFLYREKPWRHSWDIIVTKDLMSRYSLKGEIGESEILHMCNSKEGKRGWYYRGKWMKMECWRHQPQRWKRIAWFIYRAIKGFMKNDYDYEDNCNDAEYWESYYSGNTPISPRSRSTQYTQGTQAFKDIINVSNRKQSSFSASTTDNYSEIEGYVKVPMIWRIIHFLPMWGGIDLDALDRHIRLKSREDPFEIPGLQFALTKGKPGQEKENTSFFKADYSLSSTPAKKPSGRQPSNLSTRGSSSSSQTNHSPHNSTANLGPITSKFSFSANMDFKDVTSSKLPGITHEIPRSKGDEMDIMDFLNG</sequence>
<dbReference type="PANTHER" id="PTHR23112:SF37">
    <property type="entry name" value="G PROTEIN-COUPLED RECEPTOR GPR1"/>
    <property type="match status" value="1"/>
</dbReference>
<feature type="region of interest" description="Disordered" evidence="5">
    <location>
        <begin position="429"/>
        <end position="563"/>
    </location>
</feature>
<feature type="region of interest" description="Disordered" evidence="5">
    <location>
        <begin position="874"/>
        <end position="915"/>
    </location>
</feature>
<feature type="domain" description="Glucose receptor Git3-like N-terminal" evidence="7">
    <location>
        <begin position="48"/>
        <end position="274"/>
    </location>
</feature>
<feature type="domain" description="G protein-coupled receptor GPR1/2/3 C-terminal" evidence="8">
    <location>
        <begin position="590"/>
        <end position="665"/>
    </location>
</feature>
<proteinExistence type="predicted"/>
<feature type="compositionally biased region" description="Polar residues" evidence="5">
    <location>
        <begin position="436"/>
        <end position="475"/>
    </location>
</feature>
<evidence type="ECO:0000313" key="9">
    <source>
        <dbReference type="EMBL" id="SCW01589.1"/>
    </source>
</evidence>
<feature type="transmembrane region" description="Helical" evidence="6">
    <location>
        <begin position="175"/>
        <end position="195"/>
    </location>
</feature>
<name>A0A1G4MCH3_LACFM</name>
<dbReference type="GO" id="GO:0005886">
    <property type="term" value="C:plasma membrane"/>
    <property type="evidence" value="ECO:0007669"/>
    <property type="project" value="TreeGrafter"/>
</dbReference>
<dbReference type="EMBL" id="LT598488">
    <property type="protein sequence ID" value="SCW01589.1"/>
    <property type="molecule type" value="Genomic_DNA"/>
</dbReference>
<feature type="compositionally biased region" description="Low complexity" evidence="5">
    <location>
        <begin position="888"/>
        <end position="909"/>
    </location>
</feature>
<dbReference type="PANTHER" id="PTHR23112">
    <property type="entry name" value="G PROTEIN-COUPLED RECEPTOR 157-RELATED"/>
    <property type="match status" value="1"/>
</dbReference>
<dbReference type="Gene3D" id="1.20.1070.10">
    <property type="entry name" value="Rhodopsin 7-helix transmembrane proteins"/>
    <property type="match status" value="1"/>
</dbReference>
<feature type="transmembrane region" description="Helical" evidence="6">
    <location>
        <begin position="52"/>
        <end position="73"/>
    </location>
</feature>
<evidence type="ECO:0000256" key="4">
    <source>
        <dbReference type="ARBA" id="ARBA00023136"/>
    </source>
</evidence>
<feature type="transmembrane region" description="Helical" evidence="6">
    <location>
        <begin position="130"/>
        <end position="155"/>
    </location>
</feature>
<dbReference type="AlphaFoldDB" id="A0A1G4MCH3"/>
<reference evidence="10" key="1">
    <citation type="submission" date="2016-03" db="EMBL/GenBank/DDBJ databases">
        <authorList>
            <person name="Devillers H."/>
        </authorList>
    </citation>
    <scope>NUCLEOTIDE SEQUENCE [LARGE SCALE GENOMIC DNA]</scope>
</reference>
<evidence type="ECO:0000256" key="1">
    <source>
        <dbReference type="ARBA" id="ARBA00004141"/>
    </source>
</evidence>
<evidence type="ECO:0000313" key="10">
    <source>
        <dbReference type="Proteomes" id="UP000190831"/>
    </source>
</evidence>
<dbReference type="InterPro" id="IPR022596">
    <property type="entry name" value="GPR1/2/3_C"/>
</dbReference>
<feature type="transmembrane region" description="Helical" evidence="6">
    <location>
        <begin position="639"/>
        <end position="658"/>
    </location>
</feature>
<feature type="compositionally biased region" description="Acidic residues" evidence="5">
    <location>
        <begin position="337"/>
        <end position="352"/>
    </location>
</feature>
<organism evidence="9 10">
    <name type="scientific">Lachancea fermentati</name>
    <name type="common">Zygosaccharomyces fermentati</name>
    <dbReference type="NCBI Taxonomy" id="4955"/>
    <lineage>
        <taxon>Eukaryota</taxon>
        <taxon>Fungi</taxon>
        <taxon>Dikarya</taxon>
        <taxon>Ascomycota</taxon>
        <taxon>Saccharomycotina</taxon>
        <taxon>Saccharomycetes</taxon>
        <taxon>Saccharomycetales</taxon>
        <taxon>Saccharomycetaceae</taxon>
        <taxon>Lachancea</taxon>
    </lineage>
</organism>
<feature type="region of interest" description="Disordered" evidence="5">
    <location>
        <begin position="337"/>
        <end position="358"/>
    </location>
</feature>
<evidence type="ECO:0000256" key="2">
    <source>
        <dbReference type="ARBA" id="ARBA00022692"/>
    </source>
</evidence>
<evidence type="ECO:0000259" key="7">
    <source>
        <dbReference type="Pfam" id="PF11710"/>
    </source>
</evidence>
<keyword evidence="2 6" id="KW-0812">Transmembrane</keyword>
<dbReference type="SUPFAM" id="SSF81321">
    <property type="entry name" value="Family A G protein-coupled receptor-like"/>
    <property type="match status" value="1"/>
</dbReference>
<feature type="compositionally biased region" description="Basic residues" evidence="5">
    <location>
        <begin position="486"/>
        <end position="502"/>
    </location>
</feature>
<dbReference type="Proteomes" id="UP000190831">
    <property type="component" value="Chromosome E"/>
</dbReference>
<feature type="transmembrane region" description="Helical" evidence="6">
    <location>
        <begin position="251"/>
        <end position="268"/>
    </location>
</feature>
<keyword evidence="4 6" id="KW-0472">Membrane</keyword>
<evidence type="ECO:0000256" key="5">
    <source>
        <dbReference type="SAM" id="MobiDB-lite"/>
    </source>
</evidence>
<gene>
    <name evidence="9" type="ORF">LAFE_0E02982G</name>
</gene>
<dbReference type="STRING" id="4955.A0A1G4MCH3"/>
<dbReference type="GO" id="GO:0004930">
    <property type="term" value="F:G protein-coupled receptor activity"/>
    <property type="evidence" value="ECO:0007669"/>
    <property type="project" value="TreeGrafter"/>
</dbReference>
<feature type="transmembrane region" description="Helical" evidence="6">
    <location>
        <begin position="85"/>
        <end position="110"/>
    </location>
</feature>
<dbReference type="InterPro" id="IPR023041">
    <property type="entry name" value="Glucose_rcpt_Git3-like_N"/>
</dbReference>
<comment type="subcellular location">
    <subcellularLocation>
        <location evidence="1">Membrane</location>
        <topology evidence="1">Multi-pass membrane protein</topology>
    </subcellularLocation>
</comment>
<dbReference type="Pfam" id="PF11970">
    <property type="entry name" value="GPR_Gpa2_C"/>
    <property type="match status" value="1"/>
</dbReference>
<feature type="compositionally biased region" description="Polar residues" evidence="5">
    <location>
        <begin position="536"/>
        <end position="551"/>
    </location>
</feature>
<evidence type="ECO:0000259" key="8">
    <source>
        <dbReference type="Pfam" id="PF11970"/>
    </source>
</evidence>
<keyword evidence="3 6" id="KW-1133">Transmembrane helix</keyword>
<dbReference type="Pfam" id="PF11710">
    <property type="entry name" value="Git3"/>
    <property type="match status" value="1"/>
</dbReference>